<evidence type="ECO:0000259" key="6">
    <source>
        <dbReference type="Pfam" id="PF16249"/>
    </source>
</evidence>
<evidence type="ECO:0000259" key="5">
    <source>
        <dbReference type="Pfam" id="PF06321"/>
    </source>
</evidence>
<feature type="domain" description="Major fimbrial subunit protein N-terminal" evidence="5">
    <location>
        <begin position="46"/>
        <end position="153"/>
    </location>
</feature>
<dbReference type="AlphaFoldDB" id="A0A9D9ITB2"/>
<dbReference type="InterPro" id="IPR032594">
    <property type="entry name" value="DUF4906"/>
</dbReference>
<reference evidence="7" key="1">
    <citation type="submission" date="2020-10" db="EMBL/GenBank/DDBJ databases">
        <authorList>
            <person name="Gilroy R."/>
        </authorList>
    </citation>
    <scope>NUCLEOTIDE SEQUENCE</scope>
    <source>
        <strain evidence="7">2478</strain>
    </source>
</reference>
<comment type="subcellular location">
    <subcellularLocation>
        <location evidence="1">Fimbrium</location>
    </subcellularLocation>
</comment>
<evidence type="ECO:0000256" key="3">
    <source>
        <dbReference type="ARBA" id="ARBA00022729"/>
    </source>
</evidence>
<reference evidence="7" key="2">
    <citation type="journal article" date="2021" name="PeerJ">
        <title>Extensive microbial diversity within the chicken gut microbiome revealed by metagenomics and culture.</title>
        <authorList>
            <person name="Gilroy R."/>
            <person name="Ravi A."/>
            <person name="Getino M."/>
            <person name="Pursley I."/>
            <person name="Horton D.L."/>
            <person name="Alikhan N.F."/>
            <person name="Baker D."/>
            <person name="Gharbi K."/>
            <person name="Hall N."/>
            <person name="Watson M."/>
            <person name="Adriaenssens E.M."/>
            <person name="Foster-Nyarko E."/>
            <person name="Jarju S."/>
            <person name="Secka A."/>
            <person name="Antonio M."/>
            <person name="Oren A."/>
            <person name="Chaudhuri R.R."/>
            <person name="La Ragione R."/>
            <person name="Hildebrand F."/>
            <person name="Pallen M.J."/>
        </authorList>
    </citation>
    <scope>NUCLEOTIDE SEQUENCE</scope>
    <source>
        <strain evidence="7">2478</strain>
    </source>
</reference>
<evidence type="ECO:0000256" key="2">
    <source>
        <dbReference type="ARBA" id="ARBA00006011"/>
    </source>
</evidence>
<keyword evidence="3" id="KW-0732">Signal</keyword>
<evidence type="ECO:0000256" key="1">
    <source>
        <dbReference type="ARBA" id="ARBA00004561"/>
    </source>
</evidence>
<evidence type="ECO:0000313" key="8">
    <source>
        <dbReference type="Proteomes" id="UP000823771"/>
    </source>
</evidence>
<comment type="similarity">
    <text evidence="2">Belongs to the bacteroidetes fimbrillin superfamily. FimA/Mfa1 family.</text>
</comment>
<name>A0A9D9ITB2_9BACT</name>
<dbReference type="EMBL" id="JADILZ010000062">
    <property type="protein sequence ID" value="MBO8478619.1"/>
    <property type="molecule type" value="Genomic_DNA"/>
</dbReference>
<feature type="domain" description="DUF4906" evidence="6">
    <location>
        <begin position="237"/>
        <end position="317"/>
    </location>
</feature>
<accession>A0A9D9ITB2</accession>
<evidence type="ECO:0000313" key="7">
    <source>
        <dbReference type="EMBL" id="MBO8478619.1"/>
    </source>
</evidence>
<protein>
    <submittedName>
        <fullName evidence="7">DUF4906 domain-containing protein</fullName>
    </submittedName>
</protein>
<dbReference type="Pfam" id="PF16249">
    <property type="entry name" value="DUF4906"/>
    <property type="match status" value="1"/>
</dbReference>
<sequence length="431" mass="48094">MKRMIYAMAACALPLCSVSCTEGSDGMPYGKEEEMEIEFIAGEIAGTRSADPQENLVTDMNIYIFNDRGQLEARFYLKAGQMQETGHGYGIRVSLLSGAAYSVYALANAGYEIATETEQEVAESRYYLTYPDEYRIGIPMSGMVKDCVLHAGEPLTVPLERTMSKISLSIDRSRLDDDVTFNVRSVSIGGCPKSVTPFRKSAVMSESDTFITGFSKSDSQVSALNTDLGSGKSGEVSVYMFENMQGDLLENAGSDSDKIFGDADTRARKCSYIEIKADYKSDSHFTMPDDRLIYRFYLGESRTNFDVRRNVHYHITVAPEGDGLSEDSWRVDQSGINSYTPYYMKVIPGTFIRGKVDETFHIRCEYYPESASFDIGVEELEYDKERGIYDYVIDDDGKGVRLHLKGRGSGMLYFETGAPINKSEIVTVIVE</sequence>
<keyword evidence="4" id="KW-0281">Fimbrium</keyword>
<proteinExistence type="inferred from homology"/>
<dbReference type="Pfam" id="PF06321">
    <property type="entry name" value="P_gingi_FimA"/>
    <property type="match status" value="1"/>
</dbReference>
<evidence type="ECO:0000256" key="4">
    <source>
        <dbReference type="ARBA" id="ARBA00023263"/>
    </source>
</evidence>
<gene>
    <name evidence="7" type="ORF">IAB80_07010</name>
</gene>
<comment type="caution">
    <text evidence="7">The sequence shown here is derived from an EMBL/GenBank/DDBJ whole genome shotgun (WGS) entry which is preliminary data.</text>
</comment>
<dbReference type="InterPro" id="IPR029141">
    <property type="entry name" value="FimA_N"/>
</dbReference>
<organism evidence="7 8">
    <name type="scientific">Candidatus Cryptobacteroides excrementipullorum</name>
    <dbReference type="NCBI Taxonomy" id="2840761"/>
    <lineage>
        <taxon>Bacteria</taxon>
        <taxon>Pseudomonadati</taxon>
        <taxon>Bacteroidota</taxon>
        <taxon>Bacteroidia</taxon>
        <taxon>Bacteroidales</taxon>
        <taxon>Candidatus Cryptobacteroides</taxon>
    </lineage>
</organism>
<dbReference type="GO" id="GO:0009289">
    <property type="term" value="C:pilus"/>
    <property type="evidence" value="ECO:0007669"/>
    <property type="project" value="UniProtKB-SubCell"/>
</dbReference>
<dbReference type="Proteomes" id="UP000823771">
    <property type="component" value="Unassembled WGS sequence"/>
</dbReference>